<feature type="chain" id="PRO_5028279835" evidence="1">
    <location>
        <begin position="22"/>
        <end position="189"/>
    </location>
</feature>
<dbReference type="RefSeq" id="XP_034236559.1">
    <property type="nucleotide sequence ID" value="XM_034380668.1"/>
</dbReference>
<organism evidence="3">
    <name type="scientific">Thrips palmi</name>
    <name type="common">Melon thrips</name>
    <dbReference type="NCBI Taxonomy" id="161013"/>
    <lineage>
        <taxon>Eukaryota</taxon>
        <taxon>Metazoa</taxon>
        <taxon>Ecdysozoa</taxon>
        <taxon>Arthropoda</taxon>
        <taxon>Hexapoda</taxon>
        <taxon>Insecta</taxon>
        <taxon>Pterygota</taxon>
        <taxon>Neoptera</taxon>
        <taxon>Paraneoptera</taxon>
        <taxon>Thysanoptera</taxon>
        <taxon>Terebrantia</taxon>
        <taxon>Thripoidea</taxon>
        <taxon>Thripidae</taxon>
        <taxon>Thrips</taxon>
    </lineage>
</organism>
<gene>
    <name evidence="3" type="primary">LOC117642433</name>
</gene>
<dbReference type="Proteomes" id="UP000515158">
    <property type="component" value="Unplaced"/>
</dbReference>
<proteinExistence type="predicted"/>
<dbReference type="InParanoid" id="A0A6P8ZK64"/>
<keyword evidence="2" id="KW-1185">Reference proteome</keyword>
<protein>
    <submittedName>
        <fullName evidence="3">Uncharacterized protein LOC117642433</fullName>
    </submittedName>
</protein>
<reference evidence="3" key="1">
    <citation type="submission" date="2025-08" db="UniProtKB">
        <authorList>
            <consortium name="RefSeq"/>
        </authorList>
    </citation>
    <scope>IDENTIFICATION</scope>
    <source>
        <tissue evidence="3">Total insect</tissue>
    </source>
</reference>
<dbReference type="GeneID" id="117642433"/>
<evidence type="ECO:0000313" key="3">
    <source>
        <dbReference type="RefSeq" id="XP_034236559.1"/>
    </source>
</evidence>
<dbReference type="KEGG" id="tpal:117642433"/>
<accession>A0A6P8ZK64</accession>
<feature type="signal peptide" evidence="1">
    <location>
        <begin position="1"/>
        <end position="21"/>
    </location>
</feature>
<keyword evidence="1" id="KW-0732">Signal</keyword>
<evidence type="ECO:0000313" key="2">
    <source>
        <dbReference type="Proteomes" id="UP000515158"/>
    </source>
</evidence>
<evidence type="ECO:0000256" key="1">
    <source>
        <dbReference type="SAM" id="SignalP"/>
    </source>
</evidence>
<dbReference type="AlphaFoldDB" id="A0A6P8ZK64"/>
<name>A0A6P8ZK64_THRPL</name>
<sequence length="189" mass="21319">MVLALQGHVMLAGCLLSGVQGIGPSLNVPIFLQLFRVPLPTVPTVALPRQASAPAALKLALRYLEEHGAIELHLCGRRHCSSLLLWGTTREGALRYDTGTRCNLYGRVCDQVKYYGIWARDFTPGEVELVVEHQRGQLAVWRRERPDRPAVVPVEADYDTLRVRPWFWSTDMPVQFSRTFPRLSKDLSP</sequence>